<dbReference type="InterPro" id="IPR016181">
    <property type="entry name" value="Acyl_CoA_acyltransferase"/>
</dbReference>
<dbReference type="PANTHER" id="PTHR43328">
    <property type="entry name" value="ACETYLTRANSFERASE-RELATED"/>
    <property type="match status" value="1"/>
</dbReference>
<keyword evidence="2" id="KW-0808">Transferase</keyword>
<evidence type="ECO:0000259" key="1">
    <source>
        <dbReference type="PROSITE" id="PS51186"/>
    </source>
</evidence>
<dbReference type="InterPro" id="IPR000182">
    <property type="entry name" value="GNAT_dom"/>
</dbReference>
<dbReference type="Pfam" id="PF13302">
    <property type="entry name" value="Acetyltransf_3"/>
    <property type="match status" value="1"/>
</dbReference>
<dbReference type="EMBL" id="QFQP01000004">
    <property type="protein sequence ID" value="PZR16157.1"/>
    <property type="molecule type" value="Genomic_DNA"/>
</dbReference>
<feature type="domain" description="N-acetyltransferase" evidence="1">
    <location>
        <begin position="3"/>
        <end position="147"/>
    </location>
</feature>
<dbReference type="Gene3D" id="3.40.630.30">
    <property type="match status" value="1"/>
</dbReference>
<proteinExistence type="predicted"/>
<gene>
    <name evidence="2" type="ORF">DI536_07660</name>
</gene>
<dbReference type="SUPFAM" id="SSF55729">
    <property type="entry name" value="Acyl-CoA N-acyltransferases (Nat)"/>
    <property type="match status" value="1"/>
</dbReference>
<dbReference type="GO" id="GO:0016747">
    <property type="term" value="F:acyltransferase activity, transferring groups other than amino-acyl groups"/>
    <property type="evidence" value="ECO:0007669"/>
    <property type="project" value="InterPro"/>
</dbReference>
<evidence type="ECO:0000313" key="3">
    <source>
        <dbReference type="Proteomes" id="UP000249061"/>
    </source>
</evidence>
<name>A0A2W5TQL1_9BACT</name>
<dbReference type="PROSITE" id="PS51186">
    <property type="entry name" value="GNAT"/>
    <property type="match status" value="1"/>
</dbReference>
<accession>A0A2W5TQL1</accession>
<dbReference type="PANTHER" id="PTHR43328:SF1">
    <property type="entry name" value="N-ACETYLTRANSFERASE DOMAIN-CONTAINING PROTEIN"/>
    <property type="match status" value="1"/>
</dbReference>
<comment type="caution">
    <text evidence="2">The sequence shown here is derived from an EMBL/GenBank/DDBJ whole genome shotgun (WGS) entry which is preliminary data.</text>
</comment>
<sequence length="147" mass="16070">MRIELREFVAADLGALDEIQRDQAVYEMAVVKPRTSEAFAEHMEKVLADAGALFRVIVVDGEVAGTVGTFVRGHLQAGYALAPKFWGRGVATEALRQALALEPRRPVFAEVVSSNVGSRRVLEKCGFQLVRSETEDDGVVVDVLRLS</sequence>
<evidence type="ECO:0000313" key="2">
    <source>
        <dbReference type="EMBL" id="PZR16157.1"/>
    </source>
</evidence>
<reference evidence="2 3" key="1">
    <citation type="submission" date="2017-08" db="EMBL/GenBank/DDBJ databases">
        <title>Infants hospitalized years apart are colonized by the same room-sourced microbial strains.</title>
        <authorList>
            <person name="Brooks B."/>
            <person name="Olm M.R."/>
            <person name="Firek B.A."/>
            <person name="Baker R."/>
            <person name="Thomas B.C."/>
            <person name="Morowitz M.J."/>
            <person name="Banfield J.F."/>
        </authorList>
    </citation>
    <scope>NUCLEOTIDE SEQUENCE [LARGE SCALE GENOMIC DNA]</scope>
    <source>
        <strain evidence="2">S2_003_000_R2_14</strain>
    </source>
</reference>
<dbReference type="Proteomes" id="UP000249061">
    <property type="component" value="Unassembled WGS sequence"/>
</dbReference>
<organism evidence="2 3">
    <name type="scientific">Archangium gephyra</name>
    <dbReference type="NCBI Taxonomy" id="48"/>
    <lineage>
        <taxon>Bacteria</taxon>
        <taxon>Pseudomonadati</taxon>
        <taxon>Myxococcota</taxon>
        <taxon>Myxococcia</taxon>
        <taxon>Myxococcales</taxon>
        <taxon>Cystobacterineae</taxon>
        <taxon>Archangiaceae</taxon>
        <taxon>Archangium</taxon>
    </lineage>
</organism>
<dbReference type="AlphaFoldDB" id="A0A2W5TQL1"/>
<protein>
    <submittedName>
        <fullName evidence="2">N-acetyltransferase</fullName>
    </submittedName>
</protein>